<dbReference type="Proteomes" id="UP001501521">
    <property type="component" value="Unassembled WGS sequence"/>
</dbReference>
<evidence type="ECO:0000256" key="1">
    <source>
        <dbReference type="SAM" id="SignalP"/>
    </source>
</evidence>
<keyword evidence="3" id="KW-1185">Reference proteome</keyword>
<protein>
    <recommendedName>
        <fullName evidence="4">DUF3558 domain-containing protein</fullName>
    </recommendedName>
</protein>
<comment type="caution">
    <text evidence="2">The sequence shown here is derived from an EMBL/GenBank/DDBJ whole genome shotgun (WGS) entry which is preliminary data.</text>
</comment>
<dbReference type="EMBL" id="BAABLV010000017">
    <property type="protein sequence ID" value="GAA4894905.1"/>
    <property type="molecule type" value="Genomic_DNA"/>
</dbReference>
<reference evidence="3" key="1">
    <citation type="journal article" date="2019" name="Int. J. Syst. Evol. Microbiol.">
        <title>The Global Catalogue of Microorganisms (GCM) 10K type strain sequencing project: providing services to taxonomists for standard genome sequencing and annotation.</title>
        <authorList>
            <consortium name="The Broad Institute Genomics Platform"/>
            <consortium name="The Broad Institute Genome Sequencing Center for Infectious Disease"/>
            <person name="Wu L."/>
            <person name="Ma J."/>
        </authorList>
    </citation>
    <scope>NUCLEOTIDE SEQUENCE [LARGE SCALE GENOMIC DNA]</scope>
    <source>
        <strain evidence="3">JCM 19125</strain>
    </source>
</reference>
<accession>A0ABP9F7S9</accession>
<dbReference type="RefSeq" id="WP_345579988.1">
    <property type="nucleotide sequence ID" value="NZ_BAABLV010000017.1"/>
</dbReference>
<evidence type="ECO:0008006" key="4">
    <source>
        <dbReference type="Google" id="ProtNLM"/>
    </source>
</evidence>
<name>A0ABP9F7S9_9ACTN</name>
<evidence type="ECO:0000313" key="2">
    <source>
        <dbReference type="EMBL" id="GAA4894905.1"/>
    </source>
</evidence>
<feature type="chain" id="PRO_5045038966" description="DUF3558 domain-containing protein" evidence="1">
    <location>
        <begin position="27"/>
        <end position="289"/>
    </location>
</feature>
<feature type="signal peptide" evidence="1">
    <location>
        <begin position="1"/>
        <end position="26"/>
    </location>
</feature>
<evidence type="ECO:0000313" key="3">
    <source>
        <dbReference type="Proteomes" id="UP001501521"/>
    </source>
</evidence>
<organism evidence="2 3">
    <name type="scientific">Tessaracoccus lubricantis</name>
    <dbReference type="NCBI Taxonomy" id="545543"/>
    <lineage>
        <taxon>Bacteria</taxon>
        <taxon>Bacillati</taxon>
        <taxon>Actinomycetota</taxon>
        <taxon>Actinomycetes</taxon>
        <taxon>Propionibacteriales</taxon>
        <taxon>Propionibacteriaceae</taxon>
        <taxon>Tessaracoccus</taxon>
    </lineage>
</organism>
<proteinExistence type="predicted"/>
<gene>
    <name evidence="2" type="ORF">GCM10025789_10380</name>
</gene>
<keyword evidence="1" id="KW-0732">Signal</keyword>
<sequence length="289" mass="31307">MKLRTTLTTLAVAALLAAGLALPAQADTVAPVRRVSCPSVAAVKAASGVPVTTMAATPETCTYYAGGTATVLFELTDYATPAEAQADIAANWPEEAPYPFDPRPVPSLGPGAFRWADASPSFVYWQFAPGVTAELFGVWSDAAVVNTPPLFRPMMEVYTVPGTRTVNGRQWRTSCEPYSATARCRTEIWATVVLLEGGRYVKTDGWAFNSLTYRWSDRALWKGNPLGNTNAGWVADGEDGRRWRTECDTAATGRGACRSYILATVISATPSRYVQEAKWVFNNQVLFSN</sequence>